<keyword evidence="2" id="KW-1185">Reference proteome</keyword>
<dbReference type="OrthoDB" id="826539at2"/>
<accession>A0A0K1ESJ4</accession>
<dbReference type="AlphaFoldDB" id="A0A0K1ESJ4"/>
<reference evidence="1 2" key="1">
    <citation type="submission" date="2015-07" db="EMBL/GenBank/DDBJ databases">
        <title>Genome analysis of myxobacterium Chondromyces crocatus Cm c5 reveals a high potential for natural compound synthesis and the genetic basis for the loss of fruiting body formation.</title>
        <authorList>
            <person name="Zaburannyi N."/>
            <person name="Bunk B."/>
            <person name="Maier J."/>
            <person name="Overmann J."/>
            <person name="Mueller R."/>
        </authorList>
    </citation>
    <scope>NUCLEOTIDE SEQUENCE [LARGE SCALE GENOMIC DNA]</scope>
    <source>
        <strain evidence="1 2">Cm c5</strain>
    </source>
</reference>
<gene>
    <name evidence="1" type="ORF">CMC5_081470</name>
</gene>
<dbReference type="Proteomes" id="UP000067626">
    <property type="component" value="Chromosome"/>
</dbReference>
<protein>
    <recommendedName>
        <fullName evidence="3">DUF3892 domain-containing protein</fullName>
    </recommendedName>
</protein>
<dbReference type="KEGG" id="ccro:CMC5_081470"/>
<dbReference type="EMBL" id="CP012159">
    <property type="protein sequence ID" value="AKT43910.1"/>
    <property type="molecule type" value="Genomic_DNA"/>
</dbReference>
<evidence type="ECO:0000313" key="2">
    <source>
        <dbReference type="Proteomes" id="UP000067626"/>
    </source>
</evidence>
<dbReference type="RefSeq" id="WP_050435319.1">
    <property type="nucleotide sequence ID" value="NZ_CP012159.1"/>
</dbReference>
<name>A0A0K1ESJ4_CHOCO</name>
<dbReference type="Pfam" id="PF13031">
    <property type="entry name" value="DUF3892"/>
    <property type="match status" value="1"/>
</dbReference>
<dbReference type="InterPro" id="IPR024997">
    <property type="entry name" value="DUF3892"/>
</dbReference>
<evidence type="ECO:0008006" key="3">
    <source>
        <dbReference type="Google" id="ProtNLM"/>
    </source>
</evidence>
<sequence length="86" mass="9759">MIFITHVRMAKGTEHEHISDVKWRDENGKIGSNTVKEMVDLIKKNKVVVNVKDGEKIVPVVVVDDSYLRTKADGKLTNNLLSLPRF</sequence>
<organism evidence="1 2">
    <name type="scientific">Chondromyces crocatus</name>
    <dbReference type="NCBI Taxonomy" id="52"/>
    <lineage>
        <taxon>Bacteria</taxon>
        <taxon>Pseudomonadati</taxon>
        <taxon>Myxococcota</taxon>
        <taxon>Polyangia</taxon>
        <taxon>Polyangiales</taxon>
        <taxon>Polyangiaceae</taxon>
        <taxon>Chondromyces</taxon>
    </lineage>
</organism>
<proteinExistence type="predicted"/>
<evidence type="ECO:0000313" key="1">
    <source>
        <dbReference type="EMBL" id="AKT43910.1"/>
    </source>
</evidence>